<dbReference type="OMA" id="XSLVIED"/>
<evidence type="ECO:0000259" key="11">
    <source>
        <dbReference type="PROSITE" id="PS50119"/>
    </source>
</evidence>
<dbReference type="InterPro" id="IPR000315">
    <property type="entry name" value="Znf_B-box"/>
</dbReference>
<dbReference type="SMART" id="SM00502">
    <property type="entry name" value="BBC"/>
    <property type="match status" value="1"/>
</dbReference>
<feature type="domain" description="RING-type" evidence="10">
    <location>
        <begin position="52"/>
        <end position="103"/>
    </location>
</feature>
<dbReference type="OrthoDB" id="6433955at2759"/>
<dbReference type="GO" id="GO:0005634">
    <property type="term" value="C:nucleus"/>
    <property type="evidence" value="ECO:0007669"/>
    <property type="project" value="UniProtKB-SubCell"/>
</dbReference>
<gene>
    <name evidence="12" type="ORF">X975_20988</name>
</gene>
<keyword evidence="3" id="KW-0677">Repeat</keyword>
<evidence type="ECO:0000256" key="2">
    <source>
        <dbReference type="ARBA" id="ARBA00022723"/>
    </source>
</evidence>
<name>A0A087TA79_STEMI</name>
<evidence type="ECO:0000256" key="1">
    <source>
        <dbReference type="ARBA" id="ARBA00004123"/>
    </source>
</evidence>
<proteinExistence type="predicted"/>
<feature type="domain" description="B box-type" evidence="11">
    <location>
        <begin position="189"/>
        <end position="230"/>
    </location>
</feature>
<dbReference type="PANTHER" id="PTHR45915:SF6">
    <property type="entry name" value="E3 UBIQUITIN-PROTEIN LIGASE TRIM33"/>
    <property type="match status" value="1"/>
</dbReference>
<dbReference type="InterPro" id="IPR001841">
    <property type="entry name" value="Znf_RING"/>
</dbReference>
<evidence type="ECO:0000256" key="8">
    <source>
        <dbReference type="PROSITE-ProRule" id="PRU00024"/>
    </source>
</evidence>
<dbReference type="GO" id="GO:0008270">
    <property type="term" value="F:zinc ion binding"/>
    <property type="evidence" value="ECO:0007669"/>
    <property type="project" value="UniProtKB-KW"/>
</dbReference>
<dbReference type="SUPFAM" id="SSF57845">
    <property type="entry name" value="B-box zinc-binding domain"/>
    <property type="match status" value="1"/>
</dbReference>
<evidence type="ECO:0000256" key="3">
    <source>
        <dbReference type="ARBA" id="ARBA00022737"/>
    </source>
</evidence>
<dbReference type="Gene3D" id="3.30.160.60">
    <property type="entry name" value="Classic Zinc Finger"/>
    <property type="match status" value="1"/>
</dbReference>
<sequence length="969" mass="107581">MSEMEVDQNSEENITESENQGDNSNSTPGSTDQVTESGTTSEYPDLWLDFKCVFCNQDLKNITQPKLLPCLHTACHSCLTTESSTGSEATASGVKQLLCPTCSQEINIDDTVDHLFLVEYAQNSENLPEESSYPCTSCEEGAEGSAFCQDCQEWLCDTCVSAHHRVRVTKDHIVRPKEEMEGETALRNQKYLFCPVHSHEQLKLYCETCDKLTCRDCQLSDHKEHKYQFLAKACEEEKGYITELLAKIKEKQGHIENASSNLNKRHEEIKEREKIVMQEIKTFAVKFITDINKRGKALLQDLNKVCTDKKNQLNLKNQELRSVAERLKHCQKFAEAAITLGSETALVYSKKPIMNQLRRILRHRCEVPNPHHMVDIQFTYVSSFLAQYISSLGQILVDQQPIPGTAVNQNQMLPMPETVSQSPVPNTPPVIRQSPQMQQRAVPVPVQMNQQQQQQHVGPYGQPQVTSSTDLARNVNNNIQGRQMMNNNKITYNRTIQRANMQQNQPTNFNMQPNVNYIQRNVVHQRQVAPQMRQHPQVQQQMQPQQQVQNPPAYNNTVQLPMPLRQNKSISVTALPSPAGPSPSKQRAIAPRNVNMNPMNNQANNSVQRMNTNQASMQQRTPQVIDLDGPPNQKTPTMSNTNRLSHFPNIAATLAANPGLQIQPANYNNSNFQNTRPAVQLIYNQNVLPQSVPSVNQAVRQASTLQSQPILTHQMALPSAPPLKIYSIRTSPYNSNTPVFPSPTVMSIANATVATLATNTNTVNVVSAISPAMNAANVTPTGNVINFVQVTGNVPVPNISYAPNAISNAVPQNNNLTNVINNVTVTAESSLDSSLVTNINALTITPTSGQPATLPDEKSITTNENFNLKNSHSSSSESLPSLDELLKTGDLSNVKTTENELLKTAGVFSAKTTEISNVTMSGIFEEKSKDPNEDWCAVCKDGGELLCCSYCPKVYHFGCHVPALSKHPE</sequence>
<feature type="compositionally biased region" description="Acidic residues" evidence="9">
    <location>
        <begin position="1"/>
        <end position="15"/>
    </location>
</feature>
<dbReference type="SMART" id="SM00336">
    <property type="entry name" value="BBOX"/>
    <property type="match status" value="2"/>
</dbReference>
<reference evidence="12 13" key="1">
    <citation type="submission" date="2013-11" db="EMBL/GenBank/DDBJ databases">
        <title>Genome sequencing of Stegodyphus mimosarum.</title>
        <authorList>
            <person name="Bechsgaard J."/>
        </authorList>
    </citation>
    <scope>NUCLEOTIDE SEQUENCE [LARGE SCALE GENOMIC DNA]</scope>
</reference>
<dbReference type="CDD" id="cd19805">
    <property type="entry name" value="Bbox1_TIF1"/>
    <property type="match status" value="1"/>
</dbReference>
<protein>
    <submittedName>
        <fullName evidence="12">E3 ubiquitin-protein ligase TRIM33</fullName>
    </submittedName>
</protein>
<evidence type="ECO:0000256" key="9">
    <source>
        <dbReference type="SAM" id="MobiDB-lite"/>
    </source>
</evidence>
<dbReference type="GO" id="GO:0000785">
    <property type="term" value="C:chromatin"/>
    <property type="evidence" value="ECO:0007669"/>
    <property type="project" value="TreeGrafter"/>
</dbReference>
<evidence type="ECO:0000256" key="5">
    <source>
        <dbReference type="ARBA" id="ARBA00022833"/>
    </source>
</evidence>
<evidence type="ECO:0000256" key="7">
    <source>
        <dbReference type="ARBA" id="ARBA00023242"/>
    </source>
</evidence>
<evidence type="ECO:0000259" key="10">
    <source>
        <dbReference type="PROSITE" id="PS50089"/>
    </source>
</evidence>
<dbReference type="SUPFAM" id="SSF57850">
    <property type="entry name" value="RING/U-box"/>
    <property type="match status" value="1"/>
</dbReference>
<comment type="subcellular location">
    <subcellularLocation>
        <location evidence="1">Nucleus</location>
    </subcellularLocation>
</comment>
<feature type="non-terminal residue" evidence="12">
    <location>
        <position position="969"/>
    </location>
</feature>
<dbReference type="InterPro" id="IPR003649">
    <property type="entry name" value="Bbox_C"/>
</dbReference>
<dbReference type="PANTHER" id="PTHR45915">
    <property type="entry name" value="TRANSCRIPTION INTERMEDIARY FACTOR"/>
    <property type="match status" value="1"/>
</dbReference>
<keyword evidence="6" id="KW-0175">Coiled coil</keyword>
<dbReference type="SUPFAM" id="SSF57903">
    <property type="entry name" value="FYVE/PHD zinc finger"/>
    <property type="match status" value="1"/>
</dbReference>
<dbReference type="Proteomes" id="UP000054359">
    <property type="component" value="Unassembled WGS sequence"/>
</dbReference>
<dbReference type="SMART" id="SM00184">
    <property type="entry name" value="RING"/>
    <property type="match status" value="2"/>
</dbReference>
<dbReference type="InterPro" id="IPR011011">
    <property type="entry name" value="Znf_FYVE_PHD"/>
</dbReference>
<dbReference type="Gene3D" id="3.30.40.10">
    <property type="entry name" value="Zinc/RING finger domain, C3HC4 (zinc finger)"/>
    <property type="match status" value="2"/>
</dbReference>
<dbReference type="PROSITE" id="PS50119">
    <property type="entry name" value="ZF_BBOX"/>
    <property type="match status" value="2"/>
</dbReference>
<feature type="domain" description="B box-type" evidence="11">
    <location>
        <begin position="130"/>
        <end position="177"/>
    </location>
</feature>
<dbReference type="AlphaFoldDB" id="A0A087TA79"/>
<dbReference type="InterPro" id="IPR013083">
    <property type="entry name" value="Znf_RING/FYVE/PHD"/>
</dbReference>
<organism evidence="12 13">
    <name type="scientific">Stegodyphus mimosarum</name>
    <name type="common">African social velvet spider</name>
    <dbReference type="NCBI Taxonomy" id="407821"/>
    <lineage>
        <taxon>Eukaryota</taxon>
        <taxon>Metazoa</taxon>
        <taxon>Ecdysozoa</taxon>
        <taxon>Arthropoda</taxon>
        <taxon>Chelicerata</taxon>
        <taxon>Arachnida</taxon>
        <taxon>Araneae</taxon>
        <taxon>Araneomorphae</taxon>
        <taxon>Entelegynae</taxon>
        <taxon>Eresoidea</taxon>
        <taxon>Eresidae</taxon>
        <taxon>Stegodyphus</taxon>
    </lineage>
</organism>
<dbReference type="Pfam" id="PF00643">
    <property type="entry name" value="zf-B_box"/>
    <property type="match status" value="2"/>
</dbReference>
<keyword evidence="2" id="KW-0479">Metal-binding</keyword>
<dbReference type="EMBL" id="KK114253">
    <property type="protein sequence ID" value="KFM62018.1"/>
    <property type="molecule type" value="Genomic_DNA"/>
</dbReference>
<feature type="region of interest" description="Disordered" evidence="9">
    <location>
        <begin position="1"/>
        <end position="40"/>
    </location>
</feature>
<dbReference type="CDD" id="cd19775">
    <property type="entry name" value="Bbox2_TIF1_C-VI"/>
    <property type="match status" value="1"/>
</dbReference>
<keyword evidence="4 8" id="KW-0863">Zinc-finger</keyword>
<evidence type="ECO:0000256" key="6">
    <source>
        <dbReference type="ARBA" id="ARBA00023054"/>
    </source>
</evidence>
<keyword evidence="13" id="KW-1185">Reference proteome</keyword>
<keyword evidence="7" id="KW-0539">Nucleus</keyword>
<keyword evidence="5" id="KW-0862">Zinc</keyword>
<accession>A0A087TA79</accession>
<dbReference type="STRING" id="407821.A0A087TA79"/>
<evidence type="ECO:0000313" key="12">
    <source>
        <dbReference type="EMBL" id="KFM62018.1"/>
    </source>
</evidence>
<dbReference type="PROSITE" id="PS50089">
    <property type="entry name" value="ZF_RING_2"/>
    <property type="match status" value="1"/>
</dbReference>
<evidence type="ECO:0000313" key="13">
    <source>
        <dbReference type="Proteomes" id="UP000054359"/>
    </source>
</evidence>
<evidence type="ECO:0000256" key="4">
    <source>
        <dbReference type="ARBA" id="ARBA00022771"/>
    </source>
</evidence>
<dbReference type="FunFam" id="3.30.160.60:FF:000074">
    <property type="entry name" value="Tripartite motif containing 66"/>
    <property type="match status" value="1"/>
</dbReference>
<feature type="compositionally biased region" description="Polar residues" evidence="9">
    <location>
        <begin position="16"/>
        <end position="40"/>
    </location>
</feature>